<dbReference type="EMBL" id="GGEC01088341">
    <property type="protein sequence ID" value="MBX68825.1"/>
    <property type="molecule type" value="Transcribed_RNA"/>
</dbReference>
<proteinExistence type="predicted"/>
<accession>A0A2P2QPI1</accession>
<name>A0A2P2QPI1_RHIMU</name>
<reference evidence="1" key="1">
    <citation type="submission" date="2018-02" db="EMBL/GenBank/DDBJ databases">
        <title>Rhizophora mucronata_Transcriptome.</title>
        <authorList>
            <person name="Meera S.P."/>
            <person name="Sreeshan A."/>
            <person name="Augustine A."/>
        </authorList>
    </citation>
    <scope>NUCLEOTIDE SEQUENCE</scope>
    <source>
        <tissue evidence="1">Leaf</tissue>
    </source>
</reference>
<organism evidence="1">
    <name type="scientific">Rhizophora mucronata</name>
    <name type="common">Asiatic mangrove</name>
    <dbReference type="NCBI Taxonomy" id="61149"/>
    <lineage>
        <taxon>Eukaryota</taxon>
        <taxon>Viridiplantae</taxon>
        <taxon>Streptophyta</taxon>
        <taxon>Embryophyta</taxon>
        <taxon>Tracheophyta</taxon>
        <taxon>Spermatophyta</taxon>
        <taxon>Magnoliopsida</taxon>
        <taxon>eudicotyledons</taxon>
        <taxon>Gunneridae</taxon>
        <taxon>Pentapetalae</taxon>
        <taxon>rosids</taxon>
        <taxon>fabids</taxon>
        <taxon>Malpighiales</taxon>
        <taxon>Rhizophoraceae</taxon>
        <taxon>Rhizophora</taxon>
    </lineage>
</organism>
<sequence length="28" mass="3397">MSFPQNIGTLMQYMGHDQLLIYYDDWIC</sequence>
<protein>
    <submittedName>
        <fullName evidence="1">Uncharacterized protein</fullName>
    </submittedName>
</protein>
<evidence type="ECO:0000313" key="1">
    <source>
        <dbReference type="EMBL" id="MBX68825.1"/>
    </source>
</evidence>
<dbReference type="AlphaFoldDB" id="A0A2P2QPI1"/>